<dbReference type="RefSeq" id="WP_290235709.1">
    <property type="nucleotide sequence ID" value="NZ_JAUFPZ010000002.1"/>
</dbReference>
<dbReference type="EMBL" id="JBHSAS010000006">
    <property type="protein sequence ID" value="MFC4026756.1"/>
    <property type="molecule type" value="Genomic_DNA"/>
</dbReference>
<dbReference type="Proteomes" id="UP001595793">
    <property type="component" value="Unassembled WGS sequence"/>
</dbReference>
<reference evidence="2" key="1">
    <citation type="journal article" date="2019" name="Int. J. Syst. Evol. Microbiol.">
        <title>The Global Catalogue of Microorganisms (GCM) 10K type strain sequencing project: providing services to taxonomists for standard genome sequencing and annotation.</title>
        <authorList>
            <consortium name="The Broad Institute Genomics Platform"/>
            <consortium name="The Broad Institute Genome Sequencing Center for Infectious Disease"/>
            <person name="Wu L."/>
            <person name="Ma J."/>
        </authorList>
    </citation>
    <scope>NUCLEOTIDE SEQUENCE [LARGE SCALE GENOMIC DNA]</scope>
    <source>
        <strain evidence="2">CECT 9128</strain>
    </source>
</reference>
<gene>
    <name evidence="1" type="ORF">ACFOS1_05025</name>
</gene>
<sequence>MKNIYYILILFLGLSFIGCEPMEDIHDDINDEIDGSGALADKSYTLTEDDYESLGSSFPNFNSEEDARTLIPDFLDAQYPFYGEGSSINVTFDIYDPIRVEDYEVTSDDYNEAGLDVDYFTGTSQIYDVLETVFPQADNGDYINLMYETVAEEIPYAITAEDFDLIGDNLGETYPDEASSAAQYSNFDRREDRDAYWSNDMILEAINVVLDDNFDDVTNQIYNVSYAVYDGSAGTESMTVQFNGNAYVAFGGTSYEVSAADFDEIGNEFAEEFPQPASSAAQYSNFERRDGNASAWTEAMILEAINFLLDSKFPDASEGTQFAVTYAVYTGAAGSEVINVVKVDGDYELDLNASVSTITTTEVFAFTNGSWGMPFTLAMEDYEALGQSYPNFSNEDQALYRIGIYLGMQFPYAEEGDITAVAYDLYSSGETSTEYVNYIFEDGEFSLIPSTRTSSLKFGLNDGLWVPDNTIRYSLTGDDYVTIATALEDTYPTPASSMLRYSNFDTRSDNDNYWSPDMILEAVNILLNDINPSAAVGQKYIVTYAVYNGSNTTNSLSVIKVEDGSWVLNE</sequence>
<proteinExistence type="predicted"/>
<dbReference type="PROSITE" id="PS51257">
    <property type="entry name" value="PROKAR_LIPOPROTEIN"/>
    <property type="match status" value="1"/>
</dbReference>
<keyword evidence="2" id="KW-1185">Reference proteome</keyword>
<evidence type="ECO:0000313" key="2">
    <source>
        <dbReference type="Proteomes" id="UP001595793"/>
    </source>
</evidence>
<evidence type="ECO:0008006" key="3">
    <source>
        <dbReference type="Google" id="ProtNLM"/>
    </source>
</evidence>
<organism evidence="1 2">
    <name type="scientific">Zunongwangia endophytica</name>
    <dbReference type="NCBI Taxonomy" id="1808945"/>
    <lineage>
        <taxon>Bacteria</taxon>
        <taxon>Pseudomonadati</taxon>
        <taxon>Bacteroidota</taxon>
        <taxon>Flavobacteriia</taxon>
        <taxon>Flavobacteriales</taxon>
        <taxon>Flavobacteriaceae</taxon>
        <taxon>Zunongwangia</taxon>
    </lineage>
</organism>
<evidence type="ECO:0000313" key="1">
    <source>
        <dbReference type="EMBL" id="MFC4026756.1"/>
    </source>
</evidence>
<accession>A0ABV8H6C9</accession>
<comment type="caution">
    <text evidence="1">The sequence shown here is derived from an EMBL/GenBank/DDBJ whole genome shotgun (WGS) entry which is preliminary data.</text>
</comment>
<protein>
    <recommendedName>
        <fullName evidence="3">DUF5017 domain-containing protein</fullName>
    </recommendedName>
</protein>
<name>A0ABV8H6C9_9FLAO</name>